<accession>A0A917T2A0</accession>
<dbReference type="AlphaFoldDB" id="A0A917T2A0"/>
<reference evidence="5" key="2">
    <citation type="submission" date="2020-09" db="EMBL/GenBank/DDBJ databases">
        <authorList>
            <person name="Sun Q."/>
            <person name="Zhou Y."/>
        </authorList>
    </citation>
    <scope>NUCLEOTIDE SEQUENCE</scope>
    <source>
        <strain evidence="5">CGMCC 4.7308</strain>
    </source>
</reference>
<reference evidence="5" key="1">
    <citation type="journal article" date="2014" name="Int. J. Syst. Evol. Microbiol.">
        <title>Complete genome sequence of Corynebacterium casei LMG S-19264T (=DSM 44701T), isolated from a smear-ripened cheese.</title>
        <authorList>
            <consortium name="US DOE Joint Genome Institute (JGI-PGF)"/>
            <person name="Walter F."/>
            <person name="Albersmeier A."/>
            <person name="Kalinowski J."/>
            <person name="Ruckert C."/>
        </authorList>
    </citation>
    <scope>NUCLEOTIDE SEQUENCE</scope>
    <source>
        <strain evidence="5">CGMCC 4.7308</strain>
    </source>
</reference>
<dbReference type="InterPro" id="IPR002347">
    <property type="entry name" value="SDR_fam"/>
</dbReference>
<evidence type="ECO:0000259" key="4">
    <source>
        <dbReference type="SMART" id="SM00822"/>
    </source>
</evidence>
<comment type="similarity">
    <text evidence="1 3">Belongs to the short-chain dehydrogenases/reductases (SDR) family.</text>
</comment>
<keyword evidence="6" id="KW-1185">Reference proteome</keyword>
<dbReference type="CDD" id="cd05233">
    <property type="entry name" value="SDR_c"/>
    <property type="match status" value="1"/>
</dbReference>
<evidence type="ECO:0000256" key="2">
    <source>
        <dbReference type="ARBA" id="ARBA00023002"/>
    </source>
</evidence>
<sequence length="250" mass="26767">MRPLADRVVLITGGGSGLGRATALRLARGGAVPVVADVDTDGAQETVAQVERAGGRAEWTRLDVTDSADADRVVAQVHSRHGDRFDGLVNNAGTDRGAGVVDVTDEQWNQVVAVNQSGPLFVTRAFLRAVGAGSRTAEREFPADVVNVISISAISVGADAAAYNSSKAALAMLTQVMQREAHEYRWPARIHGLMPSAMNTPMMEQWHLSDEVMMAPDTVASAVEFVLTLPPDTFVQNLVINSRREPGWPR</sequence>
<evidence type="ECO:0000313" key="6">
    <source>
        <dbReference type="Proteomes" id="UP000655208"/>
    </source>
</evidence>
<dbReference type="InterPro" id="IPR036291">
    <property type="entry name" value="NAD(P)-bd_dom_sf"/>
</dbReference>
<dbReference type="GO" id="GO:0016491">
    <property type="term" value="F:oxidoreductase activity"/>
    <property type="evidence" value="ECO:0007669"/>
    <property type="project" value="UniProtKB-KW"/>
</dbReference>
<feature type="domain" description="Ketoreductase" evidence="4">
    <location>
        <begin position="7"/>
        <end position="189"/>
    </location>
</feature>
<gene>
    <name evidence="5" type="primary">fabG</name>
    <name evidence="5" type="ORF">GCM10011594_30260</name>
</gene>
<evidence type="ECO:0000313" key="5">
    <source>
        <dbReference type="EMBL" id="GGM08223.1"/>
    </source>
</evidence>
<dbReference type="SMART" id="SM00822">
    <property type="entry name" value="PKS_KR"/>
    <property type="match status" value="1"/>
</dbReference>
<dbReference type="PRINTS" id="PR00080">
    <property type="entry name" value="SDRFAMILY"/>
</dbReference>
<organism evidence="5 6">
    <name type="scientific">Nakamurella endophytica</name>
    <dbReference type="NCBI Taxonomy" id="1748367"/>
    <lineage>
        <taxon>Bacteria</taxon>
        <taxon>Bacillati</taxon>
        <taxon>Actinomycetota</taxon>
        <taxon>Actinomycetes</taxon>
        <taxon>Nakamurellales</taxon>
        <taxon>Nakamurellaceae</taxon>
        <taxon>Nakamurella</taxon>
    </lineage>
</organism>
<evidence type="ECO:0000256" key="1">
    <source>
        <dbReference type="ARBA" id="ARBA00006484"/>
    </source>
</evidence>
<keyword evidence="2" id="KW-0560">Oxidoreductase</keyword>
<dbReference type="PROSITE" id="PS00061">
    <property type="entry name" value="ADH_SHORT"/>
    <property type="match status" value="1"/>
</dbReference>
<dbReference type="Proteomes" id="UP000655208">
    <property type="component" value="Unassembled WGS sequence"/>
</dbReference>
<evidence type="ECO:0000256" key="3">
    <source>
        <dbReference type="RuleBase" id="RU000363"/>
    </source>
</evidence>
<comment type="caution">
    <text evidence="5">The sequence shown here is derived from an EMBL/GenBank/DDBJ whole genome shotgun (WGS) entry which is preliminary data.</text>
</comment>
<dbReference type="PRINTS" id="PR00081">
    <property type="entry name" value="GDHRDH"/>
</dbReference>
<dbReference type="InterPro" id="IPR020904">
    <property type="entry name" value="Sc_DH/Rdtase_CS"/>
</dbReference>
<dbReference type="InterPro" id="IPR057326">
    <property type="entry name" value="KR_dom"/>
</dbReference>
<name>A0A917T2A0_9ACTN</name>
<dbReference type="Gene3D" id="3.40.50.720">
    <property type="entry name" value="NAD(P)-binding Rossmann-like Domain"/>
    <property type="match status" value="1"/>
</dbReference>
<dbReference type="EMBL" id="BMNA01000006">
    <property type="protein sequence ID" value="GGM08223.1"/>
    <property type="molecule type" value="Genomic_DNA"/>
</dbReference>
<dbReference type="PANTHER" id="PTHR43669:SF3">
    <property type="entry name" value="ALCOHOL DEHYDROGENASE, PUTATIVE (AFU_ORTHOLOGUE AFUA_3G03445)-RELATED"/>
    <property type="match status" value="1"/>
</dbReference>
<proteinExistence type="inferred from homology"/>
<dbReference type="SUPFAM" id="SSF51735">
    <property type="entry name" value="NAD(P)-binding Rossmann-fold domains"/>
    <property type="match status" value="1"/>
</dbReference>
<dbReference type="RefSeq" id="WP_188942940.1">
    <property type="nucleotide sequence ID" value="NZ_BMNA01000006.1"/>
</dbReference>
<protein>
    <submittedName>
        <fullName evidence="5">3-oxoacyl-ACP reductase</fullName>
    </submittedName>
</protein>
<dbReference type="PANTHER" id="PTHR43669">
    <property type="entry name" value="5-KETO-D-GLUCONATE 5-REDUCTASE"/>
    <property type="match status" value="1"/>
</dbReference>
<dbReference type="Pfam" id="PF00106">
    <property type="entry name" value="adh_short"/>
    <property type="match status" value="1"/>
</dbReference>